<dbReference type="Gene3D" id="3.40.630.30">
    <property type="match status" value="1"/>
</dbReference>
<organism evidence="2 3">
    <name type="scientific">Serendipita indica (strain DSM 11827)</name>
    <name type="common">Root endophyte fungus</name>
    <name type="synonym">Piriformospora indica</name>
    <dbReference type="NCBI Taxonomy" id="1109443"/>
    <lineage>
        <taxon>Eukaryota</taxon>
        <taxon>Fungi</taxon>
        <taxon>Dikarya</taxon>
        <taxon>Basidiomycota</taxon>
        <taxon>Agaricomycotina</taxon>
        <taxon>Agaricomycetes</taxon>
        <taxon>Sebacinales</taxon>
        <taxon>Serendipitaceae</taxon>
        <taxon>Serendipita</taxon>
    </lineage>
</organism>
<dbReference type="OMA" id="ISHPAIM"/>
<protein>
    <recommendedName>
        <fullName evidence="1">N-acetyltransferase domain-containing protein</fullName>
    </recommendedName>
</protein>
<evidence type="ECO:0000313" key="2">
    <source>
        <dbReference type="EMBL" id="CCA72203.1"/>
    </source>
</evidence>
<feature type="domain" description="N-acetyltransferase" evidence="1">
    <location>
        <begin position="89"/>
        <end position="233"/>
    </location>
</feature>
<comment type="caution">
    <text evidence="2">The sequence shown here is derived from an EMBL/GenBank/DDBJ whole genome shotgun (WGS) entry which is preliminary data.</text>
</comment>
<accession>G4TLL0</accession>
<dbReference type="HOGENOM" id="CLU_1190294_0_0_1"/>
<dbReference type="InterPro" id="IPR016181">
    <property type="entry name" value="Acyl_CoA_acyltransferase"/>
</dbReference>
<dbReference type="GO" id="GO:0016747">
    <property type="term" value="F:acyltransferase activity, transferring groups other than amino-acyl groups"/>
    <property type="evidence" value="ECO:0007669"/>
    <property type="project" value="InterPro"/>
</dbReference>
<dbReference type="InterPro" id="IPR000182">
    <property type="entry name" value="GNAT_dom"/>
</dbReference>
<gene>
    <name evidence="2" type="ORF">PIIN_06138</name>
</gene>
<dbReference type="Proteomes" id="UP000007148">
    <property type="component" value="Unassembled WGS sequence"/>
</dbReference>
<dbReference type="CDD" id="cd04301">
    <property type="entry name" value="NAT_SF"/>
    <property type="match status" value="1"/>
</dbReference>
<dbReference type="EMBL" id="CAFZ01000153">
    <property type="protein sequence ID" value="CCA72203.1"/>
    <property type="molecule type" value="Genomic_DNA"/>
</dbReference>
<dbReference type="Pfam" id="PF00583">
    <property type="entry name" value="Acetyltransf_1"/>
    <property type="match status" value="1"/>
</dbReference>
<dbReference type="PROSITE" id="PS51186">
    <property type="entry name" value="GNAT"/>
    <property type="match status" value="1"/>
</dbReference>
<evidence type="ECO:0000313" key="3">
    <source>
        <dbReference type="Proteomes" id="UP000007148"/>
    </source>
</evidence>
<evidence type="ECO:0000259" key="1">
    <source>
        <dbReference type="PROSITE" id="PS51186"/>
    </source>
</evidence>
<dbReference type="InParanoid" id="G4TLL0"/>
<sequence>MCLDLVAKHFTLTSTNTKIHSDSPLRFTDGDNHSWLFLDKQQAIDGDALQQLLEELTSTPKWSTNTYTKALISHPAIMTCLQNDTATFDMLYTMSIDLSKLVGIPSMQLPGWRVEDGRDWFRQTYPDKANLVNHESVLLIRDDADNVGGFLLALEDTQAGLSRVYISDLFVFEEYRRKGLASALIRSLIKGYHTQKSACIVCLTVFCENPGAVAAYFKLGLKVDDVIWVIGSK</sequence>
<dbReference type="OrthoDB" id="424551at2759"/>
<proteinExistence type="predicted"/>
<name>G4TLL0_SERID</name>
<reference evidence="2 3" key="1">
    <citation type="journal article" date="2011" name="PLoS Pathog.">
        <title>Endophytic Life Strategies Decoded by Genome and Transcriptome Analyses of the Mutualistic Root Symbiont Piriformospora indica.</title>
        <authorList>
            <person name="Zuccaro A."/>
            <person name="Lahrmann U."/>
            <person name="Guldener U."/>
            <person name="Langen G."/>
            <person name="Pfiffi S."/>
            <person name="Biedenkopf D."/>
            <person name="Wong P."/>
            <person name="Samans B."/>
            <person name="Grimm C."/>
            <person name="Basiewicz M."/>
            <person name="Murat C."/>
            <person name="Martin F."/>
            <person name="Kogel K.H."/>
        </authorList>
    </citation>
    <scope>NUCLEOTIDE SEQUENCE [LARGE SCALE GENOMIC DNA]</scope>
    <source>
        <strain evidence="2 3">DSM 11827</strain>
    </source>
</reference>
<dbReference type="SUPFAM" id="SSF55729">
    <property type="entry name" value="Acyl-CoA N-acyltransferases (Nat)"/>
    <property type="match status" value="1"/>
</dbReference>
<dbReference type="AlphaFoldDB" id="G4TLL0"/>
<keyword evidence="3" id="KW-1185">Reference proteome</keyword>
<dbReference type="eggNOG" id="ENOG502SZY9">
    <property type="taxonomic scope" value="Eukaryota"/>
</dbReference>